<keyword evidence="7" id="KW-0479">Metal-binding</keyword>
<feature type="signal peptide" evidence="18">
    <location>
        <begin position="1"/>
        <end position="20"/>
    </location>
</feature>
<feature type="domain" description="Plastocyanin-like" evidence="20">
    <location>
        <begin position="95"/>
        <end position="201"/>
    </location>
</feature>
<keyword evidence="11" id="KW-0560">Oxidoreductase</keyword>
<evidence type="ECO:0000256" key="11">
    <source>
        <dbReference type="ARBA" id="ARBA00023002"/>
    </source>
</evidence>
<keyword evidence="12" id="KW-0406">Ion transport</keyword>
<evidence type="ECO:0000256" key="4">
    <source>
        <dbReference type="ARBA" id="ARBA00013107"/>
    </source>
</evidence>
<evidence type="ECO:0000256" key="18">
    <source>
        <dbReference type="SAM" id="SignalP"/>
    </source>
</evidence>
<evidence type="ECO:0000259" key="19">
    <source>
        <dbReference type="Pfam" id="PF07731"/>
    </source>
</evidence>
<evidence type="ECO:0000256" key="9">
    <source>
        <dbReference type="ARBA" id="ARBA00022737"/>
    </source>
</evidence>
<dbReference type="FunFam" id="2.60.40.420:FF:000002">
    <property type="entry name" value="Hephaestin like 1"/>
    <property type="match status" value="4"/>
</dbReference>
<accession>A0A498LGH5</accession>
<dbReference type="EC" id="1.16.3.1" evidence="4"/>
<dbReference type="FunFam" id="2.60.40.420:FF:000009">
    <property type="entry name" value="Ceruloplasmin"/>
    <property type="match status" value="1"/>
</dbReference>
<dbReference type="GO" id="GO:0006826">
    <property type="term" value="P:iron ion transport"/>
    <property type="evidence" value="ECO:0007669"/>
    <property type="project" value="TreeGrafter"/>
</dbReference>
<evidence type="ECO:0000256" key="3">
    <source>
        <dbReference type="ARBA" id="ARBA00010609"/>
    </source>
</evidence>
<keyword evidence="22" id="KW-1185">Reference proteome</keyword>
<dbReference type="PROSITE" id="PS00079">
    <property type="entry name" value="MULTICOPPER_OXIDASE1"/>
    <property type="match status" value="3"/>
</dbReference>
<evidence type="ECO:0000256" key="6">
    <source>
        <dbReference type="ARBA" id="ARBA00022692"/>
    </source>
</evidence>
<dbReference type="SUPFAM" id="SSF49503">
    <property type="entry name" value="Cupredoxins"/>
    <property type="match status" value="12"/>
</dbReference>
<gene>
    <name evidence="21" type="ORF">ROHU_033011</name>
</gene>
<feature type="disulfide bond" evidence="16">
    <location>
        <begin position="284"/>
        <end position="365"/>
    </location>
</feature>
<dbReference type="STRING" id="84645.A0A498LGH5"/>
<dbReference type="Gene3D" id="2.60.40.420">
    <property type="entry name" value="Cupredoxins - blue copper proteins"/>
    <property type="match status" value="7"/>
</dbReference>
<feature type="disulfide bond" evidence="16">
    <location>
        <begin position="177"/>
        <end position="203"/>
    </location>
</feature>
<feature type="compositionally biased region" description="Basic and acidic residues" evidence="17">
    <location>
        <begin position="1861"/>
        <end position="1894"/>
    </location>
</feature>
<feature type="domain" description="Plastocyanin-like" evidence="20">
    <location>
        <begin position="691"/>
        <end position="784"/>
    </location>
</feature>
<keyword evidence="9" id="KW-0677">Repeat</keyword>
<evidence type="ECO:0000313" key="21">
    <source>
        <dbReference type="EMBL" id="RXN06116.1"/>
    </source>
</evidence>
<keyword evidence="5" id="KW-0813">Transport</keyword>
<reference evidence="21 22" key="1">
    <citation type="submission" date="2018-03" db="EMBL/GenBank/DDBJ databases">
        <title>Draft genome sequence of Rohu Carp (Labeo rohita).</title>
        <authorList>
            <person name="Das P."/>
            <person name="Kushwaha B."/>
            <person name="Joshi C.G."/>
            <person name="Kumar D."/>
            <person name="Nagpure N.S."/>
            <person name="Sahoo L."/>
            <person name="Das S.P."/>
            <person name="Bit A."/>
            <person name="Patnaik S."/>
            <person name="Meher P.K."/>
            <person name="Jayasankar P."/>
            <person name="Koringa P.G."/>
            <person name="Patel N.V."/>
            <person name="Hinsu A.T."/>
            <person name="Kumar R."/>
            <person name="Pandey M."/>
            <person name="Agarwal S."/>
            <person name="Srivastava S."/>
            <person name="Singh M."/>
            <person name="Iquebal M.A."/>
            <person name="Jaiswal S."/>
            <person name="Angadi U.B."/>
            <person name="Kumar N."/>
            <person name="Raza M."/>
            <person name="Shah T.M."/>
            <person name="Rai A."/>
            <person name="Jena J.K."/>
        </authorList>
    </citation>
    <scope>NUCLEOTIDE SEQUENCE [LARGE SCALE GENOMIC DNA]</scope>
    <source>
        <strain evidence="21">DASCIFA01</strain>
        <tissue evidence="21">Testis</tissue>
    </source>
</reference>
<dbReference type="PANTHER" id="PTHR11709">
    <property type="entry name" value="MULTI-COPPER OXIDASE"/>
    <property type="match status" value="1"/>
</dbReference>
<feature type="compositionally biased region" description="Acidic residues" evidence="17">
    <location>
        <begin position="1898"/>
        <end position="1908"/>
    </location>
</feature>
<dbReference type="GO" id="GO:0004322">
    <property type="term" value="F:ferroxidase activity"/>
    <property type="evidence" value="ECO:0007669"/>
    <property type="project" value="UniProtKB-EC"/>
</dbReference>
<feature type="domain" description="Plastocyanin-like" evidence="20">
    <location>
        <begin position="1209"/>
        <end position="1312"/>
    </location>
</feature>
<keyword evidence="8 18" id="KW-0732">Signal</keyword>
<dbReference type="PIRSF" id="PIRSF000354">
    <property type="entry name" value="Factors_V_VIII"/>
    <property type="match status" value="1"/>
</dbReference>
<evidence type="ECO:0000313" key="22">
    <source>
        <dbReference type="Proteomes" id="UP000290572"/>
    </source>
</evidence>
<comment type="similarity">
    <text evidence="3">Belongs to the multicopper oxidase family.</text>
</comment>
<evidence type="ECO:0000256" key="17">
    <source>
        <dbReference type="SAM" id="MobiDB-lite"/>
    </source>
</evidence>
<dbReference type="PANTHER" id="PTHR11709:SF233">
    <property type="entry name" value="FERROXIDASE HEPHL1"/>
    <property type="match status" value="1"/>
</dbReference>
<dbReference type="InterPro" id="IPR008972">
    <property type="entry name" value="Cupredoxin"/>
</dbReference>
<keyword evidence="15" id="KW-0325">Glycoprotein</keyword>
<protein>
    <recommendedName>
        <fullName evidence="4">ferroxidase</fullName>
        <ecNumber evidence="4">1.16.3.1</ecNumber>
    </recommendedName>
</protein>
<evidence type="ECO:0000256" key="16">
    <source>
        <dbReference type="PIRSR" id="PIRSR000354-1"/>
    </source>
</evidence>
<dbReference type="EMBL" id="QBIY01013379">
    <property type="protein sequence ID" value="RXN06116.1"/>
    <property type="molecule type" value="Genomic_DNA"/>
</dbReference>
<feature type="chain" id="PRO_5019747019" description="ferroxidase" evidence="18">
    <location>
        <begin position="21"/>
        <end position="1908"/>
    </location>
</feature>
<feature type="region of interest" description="Disordered" evidence="17">
    <location>
        <begin position="1853"/>
        <end position="1908"/>
    </location>
</feature>
<dbReference type="Proteomes" id="UP000290572">
    <property type="component" value="Unassembled WGS sequence"/>
</dbReference>
<comment type="subcellular location">
    <subcellularLocation>
        <location evidence="2">Membrane</location>
        <topology evidence="2">Single-pass membrane protein</topology>
    </subcellularLocation>
</comment>
<organism evidence="21 22">
    <name type="scientific">Labeo rohita</name>
    <name type="common">Indian major carp</name>
    <name type="synonym">Cyprinus rohita</name>
    <dbReference type="NCBI Taxonomy" id="84645"/>
    <lineage>
        <taxon>Eukaryota</taxon>
        <taxon>Metazoa</taxon>
        <taxon>Chordata</taxon>
        <taxon>Craniata</taxon>
        <taxon>Vertebrata</taxon>
        <taxon>Euteleostomi</taxon>
        <taxon>Actinopterygii</taxon>
        <taxon>Neopterygii</taxon>
        <taxon>Teleostei</taxon>
        <taxon>Ostariophysi</taxon>
        <taxon>Cypriniformes</taxon>
        <taxon>Cyprinidae</taxon>
        <taxon>Labeoninae</taxon>
        <taxon>Labeonini</taxon>
        <taxon>Labeo</taxon>
    </lineage>
</organism>
<feature type="domain" description="Plastocyanin-like" evidence="19">
    <location>
        <begin position="1419"/>
        <end position="1466"/>
    </location>
</feature>
<evidence type="ECO:0007829" key="23">
    <source>
        <dbReference type="PeptideAtlas" id="A0A498LGH5"/>
    </source>
</evidence>
<proteinExistence type="evidence at protein level"/>
<evidence type="ECO:0000256" key="8">
    <source>
        <dbReference type="ARBA" id="ARBA00022729"/>
    </source>
</evidence>
<dbReference type="InterPro" id="IPR011707">
    <property type="entry name" value="Cu-oxidase-like_N"/>
</dbReference>
<keyword evidence="10" id="KW-1133">Transmembrane helix</keyword>
<feature type="disulfide bond" evidence="16">
    <location>
        <begin position="1627"/>
        <end position="1653"/>
    </location>
</feature>
<dbReference type="InterPro" id="IPR011706">
    <property type="entry name" value="Cu-oxidase_C"/>
</dbReference>
<dbReference type="Pfam" id="PF07732">
    <property type="entry name" value="Cu-oxidase_3"/>
    <property type="match status" value="5"/>
</dbReference>
<evidence type="ECO:0000259" key="20">
    <source>
        <dbReference type="Pfam" id="PF07732"/>
    </source>
</evidence>
<feature type="domain" description="Plastocyanin-like" evidence="20">
    <location>
        <begin position="1560"/>
        <end position="1655"/>
    </location>
</feature>
<name>A0A498LGH5_LABRO</name>
<evidence type="ECO:0000256" key="10">
    <source>
        <dbReference type="ARBA" id="ARBA00022989"/>
    </source>
</evidence>
<feature type="domain" description="Plastocyanin-like" evidence="19">
    <location>
        <begin position="1710"/>
        <end position="1814"/>
    </location>
</feature>
<dbReference type="InterPro" id="IPR024715">
    <property type="entry name" value="Factor_5/8-like"/>
</dbReference>
<dbReference type="GO" id="GO:0005886">
    <property type="term" value="C:plasma membrane"/>
    <property type="evidence" value="ECO:0007669"/>
    <property type="project" value="TreeGrafter"/>
</dbReference>
<dbReference type="GO" id="GO:0005507">
    <property type="term" value="F:copper ion binding"/>
    <property type="evidence" value="ECO:0007669"/>
    <property type="project" value="InterPro"/>
</dbReference>
<feature type="disulfide bond" evidence="16">
    <location>
        <begin position="532"/>
        <end position="558"/>
    </location>
</feature>
<dbReference type="Pfam" id="PF07731">
    <property type="entry name" value="Cu-oxidase_2"/>
    <property type="match status" value="3"/>
</dbReference>
<keyword evidence="6" id="KW-0812">Transmembrane</keyword>
<keyword evidence="13" id="KW-0472">Membrane</keyword>
<dbReference type="InterPro" id="IPR002355">
    <property type="entry name" value="Cu_oxidase_Cu_BS"/>
</dbReference>
<dbReference type="CDD" id="cd04222">
    <property type="entry name" value="CuRO_1_ceruloplasmin"/>
    <property type="match status" value="1"/>
</dbReference>
<sequence>MKTVLCTFMTAVIALQRAECLKRTYYIGIREEDWNYAPTGRNLINGRSIQQDEHASVFLSKNSTRIGSVYKKALYRQYTDESYSREIPKPDWLGFLGPILRAEVGDVIVVHMKNFASRPYSLHPHGVFYEKNSEGALYPDGTTGRDKSDDAVAPGESYTYTWHVKPEYAPTEADASCLTWIYHSHGDAPKDIASGLIGALLTCKQGTLNSKQKRSDVDEDFILMFSVVDENLSWYLEENIEKFCSEPDKTKQLKDNAYKDFRESNLMHSINGYVYGNLPALKVCVGRPVSWHLFGIGNEVDIHSAYFHGHTLMDRMHRTDVLSLFPATFVTATMIPRTEGKWLLSCQVNDHVQAGMQSFYEVSACESSASPTETPGKERRFYIAAEEMIWDYAPSGMNYMTNENLTKPDSDSESYFSRDGGKLGGKYLKARYISYTDDTFATKTHIAGSDEHLGILGPVIKAETGDVIIVTFLNRATRDYSIQPHGLHYEKAYEGAKYQDGTQKRGASVAPGEKFVYRWRVLEGPSSSDPACLSYLYYSAVDPVRDTNSGLFGPIQVCKKGVLDGSGHQHANKILHEFFLLFSVMDENESWYLEKNIEEFGSSDSDPANEEFQESNKMHAVNGYMYGNLPGLNLCNGEHTMWHILGLGTEVDIHGVYFEGNTFQRDGMNRDTLSVFPHTTVTVSMTPDNNGPIIRAEVGERIQVVFKNKASMTYSIHAHGVKTSKTHQNGVQPGDMLTYSWTIPTRSGPGPNDPNCITYAYYSSVSLVEDLMSGLVGPLIVCRKNTLNTDRRRKDIDKEFALLFMVFDENMSHYLDENIKTYLNTDLEKFDKYDEDFMESNKMHGINGKLYANLHGLNMTENDKTEWYLIGLGNEVDMHTVHFHAQSFIYRTDHPHRADVYDLFPGTFQTIEMTAGSPGQWLLHCHVTDHIHAGMETLYTVHPKGALYPDGTTGRDKSDDAVAPGESYTYTWHVKPEYAPTEADASCLTWIYHSHGDAPKDIASGLIGALLTCKQGTLDSSQKRSDVDEDFILMFSVVDENLSWYLEENIEKFCSDPDTAKNLIQDEVDEEFRESNLMHSINGYVYGNLPALKVCVGRPVSWHLFGIAGMQSFYEVSACGSSASPTETPGKERRFYIAAEEMIWDYAPSGMNYMTNESLIEGDSDSESYFSRDGGKLGGKYLKARYISYTDDTFTTKTHIAGSDKHLGILGPVIKAEAGDVIIVTFLNRATRDYSIQPHGLHYEKAYEGAKYQDGTQKAGASVAPGERFVYRWRVLEGPSSSDPACLSYLYYSAVDPVRDTNSGLFGPIQVCKKGVLDGSGHQHANKIQHEFFLLFSVMDENESWYLEKNIEEFGSSDSDPANEEFQESNKMHAVNGYMYGNLPGLDLCNGEHTMWHILGLGTEVDIHGVYFEGNTFQRDGMNRDTLSVFPHTTVTVSMTPDNNGQFELSCHTGDHYQAGMRQHYEVKSCSAKTPAPEHFSSTVRYYIAAEEVEWNYAPDRTWELEKHKTTLDESPGSIYLERSQNRIGAKYKKVVFREYTDESFTKRKPRIPEEEHLEIMGPIIRAEVGERIQVVFKNKASRPYSIHAHGVKTSKTHQNGLQPGDMLTYSWIIPTRSGPGPNDPNCITYAYYSSVSLVEDLMSGLVGPLIVCRKNTLNTNRRRKDIDKEFALLFMVFDENMSHYLDENIKTYLNTDLEKFDKYNEDFMESNKMHGINGKLYANLHGLNMTENDKTEWYLIGLGNEVDMHTVHFHAQSFIYRTDHSHRADVYDLFPGTFQTIEMTAGSPGQWLLHCHVTDHIHAGMETLFTVHSKETNIVSVITTHASSEEDLRQGDEDVTKIFEAEDPGPFHGFTLVKNAEQEDQVKDRSSANDDGSREYSQDNKSLAEEKSQSSEFGDEGENTDYQ</sequence>
<feature type="domain" description="Plastocyanin-like" evidence="19">
    <location>
        <begin position="838"/>
        <end position="943"/>
    </location>
</feature>
<evidence type="ECO:0000256" key="5">
    <source>
        <dbReference type="ARBA" id="ARBA00022448"/>
    </source>
</evidence>
<dbReference type="PROSITE" id="PS00080">
    <property type="entry name" value="MULTICOPPER_OXIDASE2"/>
    <property type="match status" value="2"/>
</dbReference>
<evidence type="ECO:0000256" key="12">
    <source>
        <dbReference type="ARBA" id="ARBA00023065"/>
    </source>
</evidence>
<evidence type="ECO:0000256" key="1">
    <source>
        <dbReference type="ARBA" id="ARBA00001935"/>
    </source>
</evidence>
<keyword evidence="23" id="KW-1267">Proteomics identification</keyword>
<feature type="domain" description="Plastocyanin-like" evidence="20">
    <location>
        <begin position="455"/>
        <end position="558"/>
    </location>
</feature>
<dbReference type="InterPro" id="IPR045087">
    <property type="entry name" value="Cu-oxidase_fam"/>
</dbReference>
<comment type="caution">
    <text evidence="21">The sequence shown here is derived from an EMBL/GenBank/DDBJ whole genome shotgun (WGS) entry which is preliminary data.</text>
</comment>
<evidence type="ECO:0000256" key="13">
    <source>
        <dbReference type="ARBA" id="ARBA00023136"/>
    </source>
</evidence>
<evidence type="ECO:0000256" key="14">
    <source>
        <dbReference type="ARBA" id="ARBA00023157"/>
    </source>
</evidence>
<comment type="cofactor">
    <cofactor evidence="1">
        <name>Cu cation</name>
        <dbReference type="ChEBI" id="CHEBI:23378"/>
    </cofactor>
</comment>
<keyword evidence="14 16" id="KW-1015">Disulfide bond</keyword>
<dbReference type="InterPro" id="IPR033138">
    <property type="entry name" value="Cu_oxidase_CS"/>
</dbReference>
<evidence type="ECO:0000256" key="7">
    <source>
        <dbReference type="ARBA" id="ARBA00022723"/>
    </source>
</evidence>
<evidence type="ECO:0000256" key="15">
    <source>
        <dbReference type="ARBA" id="ARBA00023180"/>
    </source>
</evidence>
<evidence type="ECO:0000256" key="2">
    <source>
        <dbReference type="ARBA" id="ARBA00004167"/>
    </source>
</evidence>